<dbReference type="EMBL" id="JAGFNK010001580">
    <property type="protein sequence ID" value="KAI9430365.1"/>
    <property type="molecule type" value="Genomic_DNA"/>
</dbReference>
<reference evidence="1" key="1">
    <citation type="submission" date="2021-03" db="EMBL/GenBank/DDBJ databases">
        <title>Evolutionary priming and transition to the ectomycorrhizal habit in an iconic lineage of mushroom-forming fungi: is preadaptation a requirement?</title>
        <authorList>
            <consortium name="DOE Joint Genome Institute"/>
            <person name="Looney B.P."/>
            <person name="Miyauchi S."/>
            <person name="Morin E."/>
            <person name="Drula E."/>
            <person name="Courty P.E."/>
            <person name="Chicoki N."/>
            <person name="Fauchery L."/>
            <person name="Kohler A."/>
            <person name="Kuo A."/>
            <person name="LaButti K."/>
            <person name="Pangilinan J."/>
            <person name="Lipzen A."/>
            <person name="Riley R."/>
            <person name="Andreopoulos W."/>
            <person name="He G."/>
            <person name="Johnson J."/>
            <person name="Barry K.W."/>
            <person name="Grigoriev I.V."/>
            <person name="Nagy L."/>
            <person name="Hibbett D."/>
            <person name="Henrissat B."/>
            <person name="Matheny P.B."/>
            <person name="Labbe J."/>
            <person name="Martin A.F."/>
        </authorList>
    </citation>
    <scope>NUCLEOTIDE SEQUENCE</scope>
    <source>
        <strain evidence="1">BPL698</strain>
    </source>
</reference>
<name>A0ACC0TQ65_9AGAM</name>
<keyword evidence="2" id="KW-1185">Reference proteome</keyword>
<proteinExistence type="predicted"/>
<protein>
    <submittedName>
        <fullName evidence="1">Uncharacterized protein</fullName>
    </submittedName>
</protein>
<gene>
    <name evidence="1" type="ORF">F5148DRAFT_1272105</name>
</gene>
<comment type="caution">
    <text evidence="1">The sequence shown here is derived from an EMBL/GenBank/DDBJ whole genome shotgun (WGS) entry which is preliminary data.</text>
</comment>
<evidence type="ECO:0000313" key="2">
    <source>
        <dbReference type="Proteomes" id="UP001207468"/>
    </source>
</evidence>
<evidence type="ECO:0000313" key="1">
    <source>
        <dbReference type="EMBL" id="KAI9430365.1"/>
    </source>
</evidence>
<dbReference type="Proteomes" id="UP001207468">
    <property type="component" value="Unassembled WGS sequence"/>
</dbReference>
<accession>A0ACC0TQ65</accession>
<sequence>MPTGQTIPLPAFLPFPGEQLRNLLPPNHDSLASILGLAHAYLKHLHPSKLAHPEESMKASAHLLKLFLNDTLVTALPLGHHPQSTAPTRELNSLQNHLTSLETTLINLTQASVDVRKEIKALPKNTTTPAKAKVPLTPASNTTPTYAAKASLPPCPSVVMKTSAYTWLASLRPNPADICATINSALRSTNNNQVHVSAARWTQKGNLVIWGGPNTTAHNLMTSLPAISEALQASLSVNSISAPQEPPPVRPNVKWSKLTINAAPTGKTNTREAYTPQECHQALLAENPTYATLTITQPPSWVRPPSTYAPGVHSSLSVSFEDPDGTKAQALLHLRTLHMLGHVVTLKRWRSNPPKNINKKHPTLKRPTLNPIGATPTPSAANFSPSPTPPAPTSFTGLAFTPFSRTPTAPTL</sequence>
<organism evidence="1 2">
    <name type="scientific">Russula earlei</name>
    <dbReference type="NCBI Taxonomy" id="71964"/>
    <lineage>
        <taxon>Eukaryota</taxon>
        <taxon>Fungi</taxon>
        <taxon>Dikarya</taxon>
        <taxon>Basidiomycota</taxon>
        <taxon>Agaricomycotina</taxon>
        <taxon>Agaricomycetes</taxon>
        <taxon>Russulales</taxon>
        <taxon>Russulaceae</taxon>
        <taxon>Russula</taxon>
    </lineage>
</organism>